<name>A0A059BV29_EUCGR</name>
<dbReference type="EMBL" id="KK198758">
    <property type="protein sequence ID" value="KCW69947.1"/>
    <property type="molecule type" value="Genomic_DNA"/>
</dbReference>
<accession>A0A059BV29</accession>
<evidence type="ECO:0000313" key="1">
    <source>
        <dbReference type="EMBL" id="KCW69947.1"/>
    </source>
</evidence>
<dbReference type="Gramene" id="KCW69947">
    <property type="protein sequence ID" value="KCW69947"/>
    <property type="gene ID" value="EUGRSUZ_F03265"/>
</dbReference>
<dbReference type="AlphaFoldDB" id="A0A059BV29"/>
<protein>
    <submittedName>
        <fullName evidence="1">Uncharacterized protein</fullName>
    </submittedName>
</protein>
<reference evidence="1" key="1">
    <citation type="submission" date="2013-07" db="EMBL/GenBank/DDBJ databases">
        <title>The genome of Eucalyptus grandis.</title>
        <authorList>
            <person name="Schmutz J."/>
            <person name="Hayes R."/>
            <person name="Myburg A."/>
            <person name="Tuskan G."/>
            <person name="Grattapaglia D."/>
            <person name="Rokhsar D.S."/>
        </authorList>
    </citation>
    <scope>NUCLEOTIDE SEQUENCE</scope>
    <source>
        <tissue evidence="1">Leaf extractions</tissue>
    </source>
</reference>
<sequence>MNGGLTEEKSKHWRSKVLYDVTYDYSKNRNYFSKVGHTKRRQQQRFPNNNNSSHESLYVIFYYIVVPDPKSLFDIFIMESLVLINFIFAAYI</sequence>
<proteinExistence type="predicted"/>
<gene>
    <name evidence="1" type="ORF">EUGRSUZ_F03265</name>
</gene>
<organism evidence="1">
    <name type="scientific">Eucalyptus grandis</name>
    <name type="common">Flooded gum</name>
    <dbReference type="NCBI Taxonomy" id="71139"/>
    <lineage>
        <taxon>Eukaryota</taxon>
        <taxon>Viridiplantae</taxon>
        <taxon>Streptophyta</taxon>
        <taxon>Embryophyta</taxon>
        <taxon>Tracheophyta</taxon>
        <taxon>Spermatophyta</taxon>
        <taxon>Magnoliopsida</taxon>
        <taxon>eudicotyledons</taxon>
        <taxon>Gunneridae</taxon>
        <taxon>Pentapetalae</taxon>
        <taxon>rosids</taxon>
        <taxon>malvids</taxon>
        <taxon>Myrtales</taxon>
        <taxon>Myrtaceae</taxon>
        <taxon>Myrtoideae</taxon>
        <taxon>Eucalypteae</taxon>
        <taxon>Eucalyptus</taxon>
    </lineage>
</organism>
<dbReference type="InParanoid" id="A0A059BV29"/>